<evidence type="ECO:0000313" key="1">
    <source>
        <dbReference type="EMBL" id="RPF53057.1"/>
    </source>
</evidence>
<gene>
    <name evidence="1" type="ORF">EDC42_0623</name>
</gene>
<proteinExistence type="predicted"/>
<reference evidence="1 2" key="1">
    <citation type="submission" date="2018-11" db="EMBL/GenBank/DDBJ databases">
        <title>Genomic Encyclopedia of Type Strains, Phase IV (KMG-IV): sequencing the most valuable type-strain genomes for metagenomic binning, comparative biology and taxonomic classification.</title>
        <authorList>
            <person name="Goeker M."/>
        </authorList>
    </citation>
    <scope>NUCLEOTIDE SEQUENCE [LARGE SCALE GENOMIC DNA]</scope>
    <source>
        <strain evidence="1 2">DSM 11977</strain>
    </source>
</reference>
<dbReference type="RefSeq" id="WP_069574578.1">
    <property type="nucleotide sequence ID" value="NZ_RKRG01000001.1"/>
</dbReference>
<keyword evidence="2" id="KW-1185">Reference proteome</keyword>
<accession>A0A3N5B6Y4</accession>
<organism evidence="1 2">
    <name type="scientific">Methanobrevibacter gottschalkii DSM 11977</name>
    <dbReference type="NCBI Taxonomy" id="1122229"/>
    <lineage>
        <taxon>Archaea</taxon>
        <taxon>Methanobacteriati</taxon>
        <taxon>Methanobacteriota</taxon>
        <taxon>Methanomada group</taxon>
        <taxon>Methanobacteria</taxon>
        <taxon>Methanobacteriales</taxon>
        <taxon>Methanobacteriaceae</taxon>
        <taxon>Methanobrevibacter</taxon>
    </lineage>
</organism>
<protein>
    <submittedName>
        <fullName evidence="1">Uncharacterized protein</fullName>
    </submittedName>
</protein>
<name>A0A3N5B6Y4_9EURY</name>
<dbReference type="Proteomes" id="UP000271783">
    <property type="component" value="Unassembled WGS sequence"/>
</dbReference>
<comment type="caution">
    <text evidence="1">The sequence shown here is derived from an EMBL/GenBank/DDBJ whole genome shotgun (WGS) entry which is preliminary data.</text>
</comment>
<dbReference type="EMBL" id="RKRG01000001">
    <property type="protein sequence ID" value="RPF53057.1"/>
    <property type="molecule type" value="Genomic_DNA"/>
</dbReference>
<sequence>MKKIFQNLILQPRYETKTTNTINIANIGLAASFKLFTVTSFPLNLNPIDHKAKQAKINNYQVADNNMFV</sequence>
<evidence type="ECO:0000313" key="2">
    <source>
        <dbReference type="Proteomes" id="UP000271783"/>
    </source>
</evidence>
<dbReference type="AlphaFoldDB" id="A0A3N5B6Y4"/>